<keyword evidence="2" id="KW-1185">Reference proteome</keyword>
<gene>
    <name evidence="1" type="ORF">RRG08_040423</name>
</gene>
<organism evidence="1 2">
    <name type="scientific">Elysia crispata</name>
    <name type="common">lettuce slug</name>
    <dbReference type="NCBI Taxonomy" id="231223"/>
    <lineage>
        <taxon>Eukaryota</taxon>
        <taxon>Metazoa</taxon>
        <taxon>Spiralia</taxon>
        <taxon>Lophotrochozoa</taxon>
        <taxon>Mollusca</taxon>
        <taxon>Gastropoda</taxon>
        <taxon>Heterobranchia</taxon>
        <taxon>Euthyneura</taxon>
        <taxon>Panpulmonata</taxon>
        <taxon>Sacoglossa</taxon>
        <taxon>Placobranchoidea</taxon>
        <taxon>Plakobranchidae</taxon>
        <taxon>Elysia</taxon>
    </lineage>
</organism>
<evidence type="ECO:0000313" key="2">
    <source>
        <dbReference type="Proteomes" id="UP001283361"/>
    </source>
</evidence>
<proteinExistence type="predicted"/>
<accession>A0AAE0ZCX7</accession>
<evidence type="ECO:0000313" key="1">
    <source>
        <dbReference type="EMBL" id="KAK3766900.1"/>
    </source>
</evidence>
<reference evidence="1" key="1">
    <citation type="journal article" date="2023" name="G3 (Bethesda)">
        <title>A reference genome for the long-term kleptoplast-retaining sea slug Elysia crispata morphotype clarki.</title>
        <authorList>
            <person name="Eastman K.E."/>
            <person name="Pendleton A.L."/>
            <person name="Shaikh M.A."/>
            <person name="Suttiyut T."/>
            <person name="Ogas R."/>
            <person name="Tomko P."/>
            <person name="Gavelis G."/>
            <person name="Widhalm J.R."/>
            <person name="Wisecaver J.H."/>
        </authorList>
    </citation>
    <scope>NUCLEOTIDE SEQUENCE</scope>
    <source>
        <strain evidence="1">ECLA1</strain>
    </source>
</reference>
<name>A0AAE0ZCX7_9GAST</name>
<dbReference type="Proteomes" id="UP001283361">
    <property type="component" value="Unassembled WGS sequence"/>
</dbReference>
<protein>
    <submittedName>
        <fullName evidence="1">Uncharacterized protein</fullName>
    </submittedName>
</protein>
<dbReference type="EMBL" id="JAWDGP010004190">
    <property type="protein sequence ID" value="KAK3766900.1"/>
    <property type="molecule type" value="Genomic_DNA"/>
</dbReference>
<dbReference type="AlphaFoldDB" id="A0AAE0ZCX7"/>
<comment type="caution">
    <text evidence="1">The sequence shown here is derived from an EMBL/GenBank/DDBJ whole genome shotgun (WGS) entry which is preliminary data.</text>
</comment>
<sequence length="66" mass="7175">MMQSQMQTATAHGLLLIYKRKDESDKCIAAKMGHIKSGRARGACDGKSKGSREKKLVIKAKPLLCG</sequence>